<sequence>MKDISTNPVRVSLPASVASDIDRLKKAVGSVLGHLGCQACCSGHDIMFELQRDFIFEKDVSEHPVSLPGRRGLASGKTLDIGLNPDAAGNIDTVFAAIDKLAELTGHVACATGCDWRFNLERSLVLDARMNLREQVMTIG</sequence>
<reference evidence="1 2" key="1">
    <citation type="journal article" date="2013" name="Antonie Van Leeuwenhoek">
        <title>Paracoccus zhejiangensis sp. nov., isolated from activated sludge in wastewater-treatment system.</title>
        <authorList>
            <person name="Wu Z.G."/>
            <person name="Zhang D.F."/>
            <person name="Liu Y.L."/>
            <person name="Wang F."/>
            <person name="Jiang X."/>
            <person name="Li C."/>
            <person name="Li S.P."/>
            <person name="Hong Q."/>
            <person name="Li W.J."/>
        </authorList>
    </citation>
    <scope>NUCLEOTIDE SEQUENCE [LARGE SCALE GENOMIC DNA]</scope>
    <source>
        <strain evidence="1 2">J6</strain>
    </source>
</reference>
<protein>
    <submittedName>
        <fullName evidence="1">Uncharacterized protein</fullName>
    </submittedName>
</protein>
<dbReference type="OrthoDB" id="9785840at2"/>
<dbReference type="RefSeq" id="WP_101753772.1">
    <property type="nucleotide sequence ID" value="NZ_CP025430.1"/>
</dbReference>
<evidence type="ECO:0000313" key="1">
    <source>
        <dbReference type="EMBL" id="AUH65799.1"/>
    </source>
</evidence>
<dbReference type="EMBL" id="CP025430">
    <property type="protein sequence ID" value="AUH65799.1"/>
    <property type="molecule type" value="Genomic_DNA"/>
</dbReference>
<dbReference type="KEGG" id="pzh:CX676_17880"/>
<dbReference type="AlphaFoldDB" id="A0A2H5F2M3"/>
<keyword evidence="2" id="KW-1185">Reference proteome</keyword>
<gene>
    <name evidence="1" type="ORF">CX676_17880</name>
</gene>
<organism evidence="1 2">
    <name type="scientific">Paracoccus zhejiangensis</name>
    <dbReference type="NCBI Taxonomy" id="1077935"/>
    <lineage>
        <taxon>Bacteria</taxon>
        <taxon>Pseudomonadati</taxon>
        <taxon>Pseudomonadota</taxon>
        <taxon>Alphaproteobacteria</taxon>
        <taxon>Rhodobacterales</taxon>
        <taxon>Paracoccaceae</taxon>
        <taxon>Paracoccus</taxon>
    </lineage>
</organism>
<dbReference type="Proteomes" id="UP000234530">
    <property type="component" value="Chromosome"/>
</dbReference>
<accession>A0A2H5F2M3</accession>
<evidence type="ECO:0000313" key="2">
    <source>
        <dbReference type="Proteomes" id="UP000234530"/>
    </source>
</evidence>
<name>A0A2H5F2M3_9RHOB</name>
<proteinExistence type="predicted"/>